<feature type="domain" description="C2H2-type" evidence="8">
    <location>
        <begin position="985"/>
        <end position="1012"/>
    </location>
</feature>
<evidence type="ECO:0000256" key="5">
    <source>
        <dbReference type="ARBA" id="ARBA00023242"/>
    </source>
</evidence>
<keyword evidence="1" id="KW-0479">Metal-binding</keyword>
<dbReference type="InterPro" id="IPR013087">
    <property type="entry name" value="Znf_C2H2_type"/>
</dbReference>
<evidence type="ECO:0000256" key="6">
    <source>
        <dbReference type="PROSITE-ProRule" id="PRU00042"/>
    </source>
</evidence>
<feature type="domain" description="C2H2-type" evidence="8">
    <location>
        <begin position="815"/>
        <end position="842"/>
    </location>
</feature>
<evidence type="ECO:0000256" key="3">
    <source>
        <dbReference type="ARBA" id="ARBA00022771"/>
    </source>
</evidence>
<dbReference type="InterPro" id="IPR036397">
    <property type="entry name" value="RNaseH_sf"/>
</dbReference>
<dbReference type="SMART" id="SM00355">
    <property type="entry name" value="ZnF_C2H2"/>
    <property type="match status" value="24"/>
</dbReference>
<evidence type="ECO:0000256" key="2">
    <source>
        <dbReference type="ARBA" id="ARBA00022737"/>
    </source>
</evidence>
<comment type="caution">
    <text evidence="9">The sequence shown here is derived from an EMBL/GenBank/DDBJ whole genome shotgun (WGS) entry which is preliminary data.</text>
</comment>
<feature type="domain" description="C2H2-type" evidence="8">
    <location>
        <begin position="682"/>
        <end position="709"/>
    </location>
</feature>
<reference evidence="9 10" key="1">
    <citation type="submission" date="2022-01" db="EMBL/GenBank/DDBJ databases">
        <title>A high-quality chromosome-level genome assembly of rohu carp, Labeo rohita.</title>
        <authorList>
            <person name="Arick M.A. II"/>
            <person name="Hsu C.-Y."/>
            <person name="Magbanua Z."/>
            <person name="Pechanova O."/>
            <person name="Grover C."/>
            <person name="Miller E."/>
            <person name="Thrash A."/>
            <person name="Ezzel L."/>
            <person name="Alam S."/>
            <person name="Benzie J."/>
            <person name="Hamilton M."/>
            <person name="Karsi A."/>
            <person name="Lawrence M.L."/>
            <person name="Peterson D.G."/>
        </authorList>
    </citation>
    <scope>NUCLEOTIDE SEQUENCE [LARGE SCALE GENOMIC DNA]</scope>
    <source>
        <strain evidence="10">BAU-BD-2019</strain>
        <tissue evidence="9">Blood</tissue>
    </source>
</reference>
<feature type="domain" description="C2H2-type" evidence="8">
    <location>
        <begin position="897"/>
        <end position="924"/>
    </location>
</feature>
<proteinExistence type="predicted"/>
<feature type="domain" description="C2H2-type" evidence="8">
    <location>
        <begin position="160"/>
        <end position="188"/>
    </location>
</feature>
<keyword evidence="4" id="KW-0862">Zinc</keyword>
<sequence length="1211" mass="138017">MSTLWIEWPMVVVGLWYRQAYVMDNELRDTIWDALDRYIRQRVPVPANIQQLRTAIEEEWTNIPQATINNLINSMWRRCVALHEANGVTTDDHAKSLSARAKPFQCSQCGKGFSRIQHLSEHVRIHTGERPFECLVCGKTFTRERDLKTHQIVHTDAKAFHCTICVKNFALLSSLRRHLRAFHQGQDVSTEGKCLICVECGKNFECQLEEHELTHTGEISHRCPDCVNSVAHLSSLVSPDQTFCESDNMCHLDANDSERPCSSVASEGLLKHIQTNALKDSSESHSVELIDNIESKAPNENISQSQEKEAERAPSPSSELSHDSTHSAEKGIETPNPLQEEEFAAHQQASDENKPHQCNHCGKRFHKQAKLRIHLRVHTGEKPYQCSQCGKYFSQAVNLRKHHRTHHTEERPYHCTLCDRRFSLSFSLIKHQRVAHPEHLSVAERTRFTCPYCGKIFGRHQDMEQHKRIHTGERPFRCTVCNKSFRQRSVLIVHRKIHTGEKPFECFICFRRFYGSGDLKTHMGTHTGVRPHSCPLCSKSFPRPSSLQAHMQSHLNKLQEGDDVTGGADMLIPEEEDEGELDDVEGVCGVSASSQLSAVLSGNLGAFEDKISIGECLSETRFSPSMNQDDDADQSSSSELTDHQKPYHCAICNKTFSLAISLKRHQLIFHPDQHVDKEGKCFPCSYCGRKFGRRQGLLQHERIHTGERPFNCPTCNKSFRQRSALVVHIKTHTGERSFLCFVCSKSFYTPGDLKKHLEIHTGVRPHNCPVCYKGFGRPSFLRAHMRIHEKAPTKKQSETEKPTGGPKVDLQEKPFECSHCGKRFSQHCMLKIHQRIHTGERPYKCSQCGLSFRWRRNLIAHQSGHPGGKPSPVFNTFTQAAGLRKHVRYVHEGERPHKCSECGRGFVKLSDLARHQRRHHYDRGDELFQCSQCERSFSHPSSLVLHRRTHTEEKHECPQCDKIFSQAGHLKVHLRTHTKENKPKFECPECGKSFGQAKDLVVHQRVHTGEKPYQCPQCKKSYRQFAHLSVHLRSHTGEKPYQCPICLKFFAHSSSMKKHLRVMHAEGKNLPVPKEVVKVTVGVGPSNTAVEVKQEPESGDEYECQVKSEENCFAIMDDVKAVTVSSAPSSPVSSEVISIFEDCSLLNYEESMLLYSIFQQGLNAETNQPILNPYLTPVGVDATSQTLWEQSQYKKRILAYNSNHFCHSKIQ</sequence>
<organism evidence="9 10">
    <name type="scientific">Labeo rohita</name>
    <name type="common">Indian major carp</name>
    <name type="synonym">Cyprinus rohita</name>
    <dbReference type="NCBI Taxonomy" id="84645"/>
    <lineage>
        <taxon>Eukaryota</taxon>
        <taxon>Metazoa</taxon>
        <taxon>Chordata</taxon>
        <taxon>Craniata</taxon>
        <taxon>Vertebrata</taxon>
        <taxon>Euteleostomi</taxon>
        <taxon>Actinopterygii</taxon>
        <taxon>Neopterygii</taxon>
        <taxon>Teleostei</taxon>
        <taxon>Ostariophysi</taxon>
        <taxon>Cypriniformes</taxon>
        <taxon>Cyprinidae</taxon>
        <taxon>Labeoninae</taxon>
        <taxon>Labeonini</taxon>
        <taxon>Labeo</taxon>
    </lineage>
</organism>
<feature type="domain" description="C2H2-type" evidence="8">
    <location>
        <begin position="710"/>
        <end position="737"/>
    </location>
</feature>
<feature type="domain" description="C2H2-type" evidence="8">
    <location>
        <begin position="647"/>
        <end position="675"/>
    </location>
</feature>
<feature type="domain" description="C2H2-type" evidence="8">
    <location>
        <begin position="1041"/>
        <end position="1069"/>
    </location>
</feature>
<feature type="domain" description="C2H2-type" evidence="8">
    <location>
        <begin position="132"/>
        <end position="159"/>
    </location>
</feature>
<feature type="domain" description="C2H2-type" evidence="8">
    <location>
        <begin position="384"/>
        <end position="412"/>
    </location>
</feature>
<feature type="domain" description="C2H2-type" evidence="8">
    <location>
        <begin position="476"/>
        <end position="503"/>
    </location>
</feature>
<feature type="domain" description="C2H2-type" evidence="8">
    <location>
        <begin position="928"/>
        <end position="955"/>
    </location>
</feature>
<evidence type="ECO:0000256" key="7">
    <source>
        <dbReference type="SAM" id="MobiDB-lite"/>
    </source>
</evidence>
<accession>A0ABQ8LI09</accession>
<evidence type="ECO:0000256" key="1">
    <source>
        <dbReference type="ARBA" id="ARBA00022723"/>
    </source>
</evidence>
<protein>
    <submittedName>
        <fullName evidence="9">Zinc finger protein 208</fullName>
    </submittedName>
</protein>
<feature type="domain" description="C2H2-type" evidence="8">
    <location>
        <begin position="738"/>
        <end position="765"/>
    </location>
</feature>
<dbReference type="Proteomes" id="UP000830375">
    <property type="component" value="Unassembled WGS sequence"/>
</dbReference>
<keyword evidence="5" id="KW-0539">Nucleus</keyword>
<evidence type="ECO:0000313" key="10">
    <source>
        <dbReference type="Proteomes" id="UP000830375"/>
    </source>
</evidence>
<dbReference type="SUPFAM" id="SSF57667">
    <property type="entry name" value="beta-beta-alpha zinc fingers"/>
    <property type="match status" value="14"/>
</dbReference>
<dbReference type="InterPro" id="IPR036236">
    <property type="entry name" value="Znf_C2H2_sf"/>
</dbReference>
<keyword evidence="3 6" id="KW-0863">Zinc-finger</keyword>
<dbReference type="PANTHER" id="PTHR24393:SF34">
    <property type="entry name" value="PR_SET DOMAIN 13"/>
    <property type="match status" value="1"/>
</dbReference>
<gene>
    <name evidence="9" type="ORF">H4Q32_020548</name>
</gene>
<dbReference type="PROSITE" id="PS00028">
    <property type="entry name" value="ZINC_FINGER_C2H2_1"/>
    <property type="match status" value="23"/>
</dbReference>
<feature type="domain" description="C2H2-type" evidence="8">
    <location>
        <begin position="413"/>
        <end position="436"/>
    </location>
</feature>
<feature type="domain" description="C2H2-type" evidence="8">
    <location>
        <begin position="356"/>
        <end position="383"/>
    </location>
</feature>
<name>A0ABQ8LI09_LABRO</name>
<keyword evidence="2" id="KW-0677">Repeat</keyword>
<evidence type="ECO:0000259" key="8">
    <source>
        <dbReference type="PROSITE" id="PS50157"/>
    </source>
</evidence>
<feature type="region of interest" description="Disordered" evidence="7">
    <location>
        <begin position="293"/>
        <end position="332"/>
    </location>
</feature>
<keyword evidence="10" id="KW-1185">Reference proteome</keyword>
<feature type="compositionally biased region" description="Basic and acidic residues" evidence="7">
    <location>
        <begin position="320"/>
        <end position="332"/>
    </location>
</feature>
<feature type="domain" description="C2H2-type" evidence="8">
    <location>
        <begin position="955"/>
        <end position="982"/>
    </location>
</feature>
<dbReference type="PANTHER" id="PTHR24393">
    <property type="entry name" value="ZINC FINGER PROTEIN"/>
    <property type="match status" value="1"/>
</dbReference>
<dbReference type="EMBL" id="JACTAM010000024">
    <property type="protein sequence ID" value="KAI2649303.1"/>
    <property type="molecule type" value="Genomic_DNA"/>
</dbReference>
<dbReference type="Gene3D" id="3.30.420.10">
    <property type="entry name" value="Ribonuclease H-like superfamily/Ribonuclease H"/>
    <property type="match status" value="1"/>
</dbReference>
<evidence type="ECO:0000313" key="9">
    <source>
        <dbReference type="EMBL" id="KAI2649303.1"/>
    </source>
</evidence>
<feature type="domain" description="C2H2-type" evidence="8">
    <location>
        <begin position="1013"/>
        <end position="1040"/>
    </location>
</feature>
<dbReference type="Gene3D" id="3.30.160.60">
    <property type="entry name" value="Classic Zinc Finger"/>
    <property type="match status" value="23"/>
</dbReference>
<feature type="domain" description="C2H2-type" evidence="8">
    <location>
        <begin position="448"/>
        <end position="475"/>
    </location>
</feature>
<feature type="domain" description="C2H2-type" evidence="8">
    <location>
        <begin position="504"/>
        <end position="531"/>
    </location>
</feature>
<feature type="domain" description="C2H2-type" evidence="8">
    <location>
        <begin position="876"/>
        <end position="896"/>
    </location>
</feature>
<feature type="domain" description="C2H2-type" evidence="8">
    <location>
        <begin position="104"/>
        <end position="131"/>
    </location>
</feature>
<dbReference type="Pfam" id="PF00096">
    <property type="entry name" value="zf-C2H2"/>
    <property type="match status" value="21"/>
</dbReference>
<dbReference type="PROSITE" id="PS50157">
    <property type="entry name" value="ZINC_FINGER_C2H2_2"/>
    <property type="match status" value="24"/>
</dbReference>
<feature type="region of interest" description="Disordered" evidence="7">
    <location>
        <begin position="622"/>
        <end position="641"/>
    </location>
</feature>
<feature type="domain" description="C2H2-type" evidence="8">
    <location>
        <begin position="532"/>
        <end position="559"/>
    </location>
</feature>
<feature type="domain" description="C2H2-type" evidence="8">
    <location>
        <begin position="843"/>
        <end position="870"/>
    </location>
</feature>
<evidence type="ECO:0000256" key="4">
    <source>
        <dbReference type="ARBA" id="ARBA00022833"/>
    </source>
</evidence>
<feature type="domain" description="C2H2-type" evidence="8">
    <location>
        <begin position="766"/>
        <end position="793"/>
    </location>
</feature>